<protein>
    <submittedName>
        <fullName evidence="14">Uncharacterized protein</fullName>
    </submittedName>
</protein>
<proteinExistence type="inferred from homology"/>
<evidence type="ECO:0000256" key="5">
    <source>
        <dbReference type="ARBA" id="ARBA00022692"/>
    </source>
</evidence>
<evidence type="ECO:0000256" key="7">
    <source>
        <dbReference type="ARBA" id="ARBA00023065"/>
    </source>
</evidence>
<evidence type="ECO:0000256" key="2">
    <source>
        <dbReference type="ARBA" id="ARBA00009849"/>
    </source>
</evidence>
<evidence type="ECO:0000256" key="12">
    <source>
        <dbReference type="ARBA" id="ARBA00023303"/>
    </source>
</evidence>
<organism evidence="14 15">
    <name type="scientific">Electrophorus electricus</name>
    <name type="common">Electric eel</name>
    <name type="synonym">Gymnotus electricus</name>
    <dbReference type="NCBI Taxonomy" id="8005"/>
    <lineage>
        <taxon>Eukaryota</taxon>
        <taxon>Metazoa</taxon>
        <taxon>Chordata</taxon>
        <taxon>Craniata</taxon>
        <taxon>Vertebrata</taxon>
        <taxon>Euteleostomi</taxon>
        <taxon>Actinopterygii</taxon>
        <taxon>Neopterygii</taxon>
        <taxon>Teleostei</taxon>
        <taxon>Ostariophysi</taxon>
        <taxon>Gymnotiformes</taxon>
        <taxon>Gymnotoidei</taxon>
        <taxon>Gymnotidae</taxon>
        <taxon>Electrophorus</taxon>
    </lineage>
</organism>
<evidence type="ECO:0000313" key="15">
    <source>
        <dbReference type="Proteomes" id="UP000314983"/>
    </source>
</evidence>
<evidence type="ECO:0000256" key="3">
    <source>
        <dbReference type="ARBA" id="ARBA00022448"/>
    </source>
</evidence>
<feature type="transmembrane region" description="Helical" evidence="13">
    <location>
        <begin position="50"/>
        <end position="71"/>
    </location>
</feature>
<evidence type="ECO:0000256" key="6">
    <source>
        <dbReference type="ARBA" id="ARBA00022989"/>
    </source>
</evidence>
<dbReference type="Ensembl" id="ENSEEET00000026847.2">
    <property type="protein sequence ID" value="ENSEEEP00000026545.1"/>
    <property type="gene ID" value="ENSEEEG00000012843.2"/>
</dbReference>
<evidence type="ECO:0000313" key="14">
    <source>
        <dbReference type="Ensembl" id="ENSEEEP00000026545.1"/>
    </source>
</evidence>
<keyword evidence="12" id="KW-0407">Ion channel</keyword>
<keyword evidence="9" id="KW-0869">Chloride channel</keyword>
<keyword evidence="8 13" id="KW-0472">Membrane</keyword>
<reference evidence="14" key="5">
    <citation type="submission" date="2025-09" db="UniProtKB">
        <authorList>
            <consortium name="Ensembl"/>
        </authorList>
    </citation>
    <scope>IDENTIFICATION</scope>
</reference>
<keyword evidence="10" id="KW-0325">Glycoprotein</keyword>
<reference evidence="14" key="3">
    <citation type="submission" date="2020-05" db="EMBL/GenBank/DDBJ databases">
        <title>Electrophorus electricus (electric eel) genome, fEleEle1, primary haplotype.</title>
        <authorList>
            <person name="Myers G."/>
            <person name="Meyer A."/>
            <person name="Fedrigo O."/>
            <person name="Formenti G."/>
            <person name="Rhie A."/>
            <person name="Tracey A."/>
            <person name="Sims Y."/>
            <person name="Jarvis E.D."/>
        </authorList>
    </citation>
    <scope>NUCLEOTIDE SEQUENCE [LARGE SCALE GENOMIC DNA]</scope>
</reference>
<evidence type="ECO:0000256" key="1">
    <source>
        <dbReference type="ARBA" id="ARBA00004651"/>
    </source>
</evidence>
<dbReference type="GO" id="GO:0034707">
    <property type="term" value="C:chloride channel complex"/>
    <property type="evidence" value="ECO:0007669"/>
    <property type="project" value="UniProtKB-KW"/>
</dbReference>
<dbReference type="Proteomes" id="UP000314983">
    <property type="component" value="Chromosome 10"/>
</dbReference>
<accession>A0A4W4FQ87</accession>
<keyword evidence="6 13" id="KW-1133">Transmembrane helix</keyword>
<dbReference type="AlphaFoldDB" id="A0A4W4FQ87"/>
<dbReference type="GO" id="GO:0005254">
    <property type="term" value="F:chloride channel activity"/>
    <property type="evidence" value="ECO:0007669"/>
    <property type="project" value="UniProtKB-KW"/>
</dbReference>
<evidence type="ECO:0000256" key="10">
    <source>
        <dbReference type="ARBA" id="ARBA00023180"/>
    </source>
</evidence>
<evidence type="ECO:0000256" key="9">
    <source>
        <dbReference type="ARBA" id="ARBA00023173"/>
    </source>
</evidence>
<dbReference type="GeneTree" id="ENSGT00970000198307"/>
<evidence type="ECO:0000256" key="11">
    <source>
        <dbReference type="ARBA" id="ARBA00023214"/>
    </source>
</evidence>
<evidence type="ECO:0000256" key="13">
    <source>
        <dbReference type="SAM" id="Phobius"/>
    </source>
</evidence>
<keyword evidence="5 13" id="KW-0812">Transmembrane</keyword>
<keyword evidence="7" id="KW-0406">Ion transport</keyword>
<dbReference type="Pfam" id="PF04906">
    <property type="entry name" value="Tweety"/>
    <property type="match status" value="1"/>
</dbReference>
<dbReference type="GO" id="GO:0005886">
    <property type="term" value="C:plasma membrane"/>
    <property type="evidence" value="ECO:0007669"/>
    <property type="project" value="UniProtKB-SubCell"/>
</dbReference>
<sequence>MATVPSYSPSMWVRLCHALPRLDLTMQTRDNVFAPDSWEYQQHSCTPKTIFLLMFIVLSSSLDFIKQLYFLRHSCRACIECWPPQLRRLTV</sequence>
<name>A0A4W4FQ87_ELEEL</name>
<reference evidence="15" key="2">
    <citation type="journal article" date="2017" name="Sci. Adv.">
        <title>A tail of two voltages: Proteomic comparison of the three electric organs of the electric eel.</title>
        <authorList>
            <person name="Traeger L.L."/>
            <person name="Sabat G."/>
            <person name="Barrett-Wilt G.A."/>
            <person name="Wells G.B."/>
            <person name="Sussman M.R."/>
        </authorList>
    </citation>
    <scope>NUCLEOTIDE SEQUENCE [LARGE SCALE GENOMIC DNA]</scope>
</reference>
<keyword evidence="4" id="KW-1003">Cell membrane</keyword>
<dbReference type="InterPro" id="IPR006990">
    <property type="entry name" value="Tweety"/>
</dbReference>
<keyword evidence="15" id="KW-1185">Reference proteome</keyword>
<comment type="subcellular location">
    <subcellularLocation>
        <location evidence="1">Cell membrane</location>
        <topology evidence="1">Multi-pass membrane protein</topology>
    </subcellularLocation>
</comment>
<keyword evidence="11" id="KW-0868">Chloride</keyword>
<evidence type="ECO:0000256" key="8">
    <source>
        <dbReference type="ARBA" id="ARBA00023136"/>
    </source>
</evidence>
<evidence type="ECO:0000256" key="4">
    <source>
        <dbReference type="ARBA" id="ARBA00022475"/>
    </source>
</evidence>
<keyword evidence="3" id="KW-0813">Transport</keyword>
<reference evidence="15" key="1">
    <citation type="journal article" date="2014" name="Science">
        <title>Nonhuman genetics. Genomic basis for the convergent evolution of electric organs.</title>
        <authorList>
            <person name="Gallant J.R."/>
            <person name="Traeger L.L."/>
            <person name="Volkening J.D."/>
            <person name="Moffett H."/>
            <person name="Chen P.H."/>
            <person name="Novina C.D."/>
            <person name="Phillips G.N.Jr."/>
            <person name="Anand R."/>
            <person name="Wells G.B."/>
            <person name="Pinch M."/>
            <person name="Guth R."/>
            <person name="Unguez G.A."/>
            <person name="Albert J.S."/>
            <person name="Zakon H.H."/>
            <person name="Samanta M.P."/>
            <person name="Sussman M.R."/>
        </authorList>
    </citation>
    <scope>NUCLEOTIDE SEQUENCE [LARGE SCALE GENOMIC DNA]</scope>
</reference>
<reference evidence="14" key="4">
    <citation type="submission" date="2025-08" db="UniProtKB">
        <authorList>
            <consortium name="Ensembl"/>
        </authorList>
    </citation>
    <scope>IDENTIFICATION</scope>
</reference>
<comment type="similarity">
    <text evidence="2">Belongs to the tweety family.</text>
</comment>